<accession>A0AAX4I3I2</accession>
<reference evidence="3" key="1">
    <citation type="journal article" date="2023" name="bioRxiv">
        <title>Complete genome of the Medicago anthracnose fungus, Colletotrichum destructivum, reveals a mini-chromosome-like region within a core chromosome.</title>
        <authorList>
            <person name="Lapalu N."/>
            <person name="Simon A."/>
            <person name="Lu A."/>
            <person name="Plaumann P.-L."/>
            <person name="Amselem J."/>
            <person name="Pigne S."/>
            <person name="Auger A."/>
            <person name="Koch C."/>
            <person name="Dallery J.-F."/>
            <person name="O'Connell R.J."/>
        </authorList>
    </citation>
    <scope>NUCLEOTIDE SEQUENCE [LARGE SCALE GENOMIC DNA]</scope>
    <source>
        <strain evidence="3">CBS 520.97</strain>
    </source>
</reference>
<dbReference type="AlphaFoldDB" id="A0AAX4I3I2"/>
<sequence>MALSSGQQYRREVMKSSRDAAVQQRKETNIRRDCGPHGMETFGQAPSLHRRSTFIRYQFELTRIQIVSRWICYLGQLQYLP</sequence>
<protein>
    <submittedName>
        <fullName evidence="2">Uncharacterized protein</fullName>
    </submittedName>
</protein>
<dbReference type="GeneID" id="87939278"/>
<dbReference type="RefSeq" id="XP_062774985.1">
    <property type="nucleotide sequence ID" value="XM_062918934.1"/>
</dbReference>
<feature type="compositionally biased region" description="Basic and acidic residues" evidence="1">
    <location>
        <begin position="9"/>
        <end position="35"/>
    </location>
</feature>
<evidence type="ECO:0000313" key="3">
    <source>
        <dbReference type="Proteomes" id="UP001322277"/>
    </source>
</evidence>
<organism evidence="2 3">
    <name type="scientific">Colletotrichum destructivum</name>
    <dbReference type="NCBI Taxonomy" id="34406"/>
    <lineage>
        <taxon>Eukaryota</taxon>
        <taxon>Fungi</taxon>
        <taxon>Dikarya</taxon>
        <taxon>Ascomycota</taxon>
        <taxon>Pezizomycotina</taxon>
        <taxon>Sordariomycetes</taxon>
        <taxon>Hypocreomycetidae</taxon>
        <taxon>Glomerellales</taxon>
        <taxon>Glomerellaceae</taxon>
        <taxon>Colletotrichum</taxon>
        <taxon>Colletotrichum destructivum species complex</taxon>
    </lineage>
</organism>
<feature type="region of interest" description="Disordered" evidence="1">
    <location>
        <begin position="1"/>
        <end position="44"/>
    </location>
</feature>
<keyword evidence="3" id="KW-1185">Reference proteome</keyword>
<proteinExistence type="predicted"/>
<evidence type="ECO:0000313" key="2">
    <source>
        <dbReference type="EMBL" id="WQF77761.1"/>
    </source>
</evidence>
<evidence type="ECO:0000256" key="1">
    <source>
        <dbReference type="SAM" id="MobiDB-lite"/>
    </source>
</evidence>
<gene>
    <name evidence="2" type="ORF">CDEST_02775</name>
</gene>
<dbReference type="Proteomes" id="UP001322277">
    <property type="component" value="Chromosome 2"/>
</dbReference>
<dbReference type="KEGG" id="cdet:87939278"/>
<dbReference type="EMBL" id="CP137306">
    <property type="protein sequence ID" value="WQF77761.1"/>
    <property type="molecule type" value="Genomic_DNA"/>
</dbReference>
<name>A0AAX4I3I2_9PEZI</name>